<dbReference type="SUPFAM" id="SSF46565">
    <property type="entry name" value="Chaperone J-domain"/>
    <property type="match status" value="1"/>
</dbReference>
<accession>A0A9P1G3L2</accession>
<comment type="caution">
    <text evidence="3">The sequence shown here is derived from an EMBL/GenBank/DDBJ whole genome shotgun (WGS) entry which is preliminary data.</text>
</comment>
<reference evidence="3" key="1">
    <citation type="submission" date="2022-10" db="EMBL/GenBank/DDBJ databases">
        <authorList>
            <person name="Chen Y."/>
            <person name="Dougan E. K."/>
            <person name="Chan C."/>
            <person name="Rhodes N."/>
            <person name="Thang M."/>
        </authorList>
    </citation>
    <scope>NUCLEOTIDE SEQUENCE</scope>
</reference>
<evidence type="ECO:0000259" key="2">
    <source>
        <dbReference type="PROSITE" id="PS50076"/>
    </source>
</evidence>
<dbReference type="PROSITE" id="PS00636">
    <property type="entry name" value="DNAJ_1"/>
    <property type="match status" value="1"/>
</dbReference>
<dbReference type="EMBL" id="CAMXCT010002669">
    <property type="protein sequence ID" value="CAI3999724.1"/>
    <property type="molecule type" value="Genomic_DNA"/>
</dbReference>
<dbReference type="CDD" id="cd06257">
    <property type="entry name" value="DnaJ"/>
    <property type="match status" value="1"/>
</dbReference>
<evidence type="ECO:0000259" key="1">
    <source>
        <dbReference type="PROSITE" id="PS50053"/>
    </source>
</evidence>
<dbReference type="InterPro" id="IPR036869">
    <property type="entry name" value="J_dom_sf"/>
</dbReference>
<dbReference type="PANTHER" id="PTHR43948">
    <property type="entry name" value="DNAJ HOMOLOG SUBFAMILY B"/>
    <property type="match status" value="1"/>
</dbReference>
<evidence type="ECO:0000313" key="4">
    <source>
        <dbReference type="EMBL" id="CAL4787036.1"/>
    </source>
</evidence>
<dbReference type="PANTHER" id="PTHR43948:SF10">
    <property type="entry name" value="MRJ, ISOFORM E"/>
    <property type="match status" value="1"/>
</dbReference>
<dbReference type="Pfam" id="PF13475">
    <property type="entry name" value="DUF4116"/>
    <property type="match status" value="4"/>
</dbReference>
<sequence>MSDQIRIVGLAGELCSVQLPVDATLQELKSKIDDALGVPCNQQRLIHGSEELQDLGPTRPVELCLLRLAPQLDEEEKLQWSRQLEKDGMELLYAPEAVQADRELVMTAVCQAGDALAIASEELRGDRELVLQAVSQNGSSLTYASATLKSDKEVVLAAVRQCGLALRHAASELRRDWDVAMAAVRQNGYVISDAAFDHSLREDARIALTAVSYDGCTLKHVAVNLRKDRSIVLAAVKSNGNAILWADPKFRSDREVMLSAVRYHGTLLRCASEELRSDRDVVYQAVLGHGYALSYASQSLREDLELSSLAARPHCHIPVRVENGKIIYIEAANLKSNDYYEVLGVARDASESEITKAYRKLAQKHHPDKNINRKQQAEEEFKCIAEAYEVLTDPEKRNNYDQFGKEGLQGGGNPGAANMSPDQAEMFFKMFGGQPGGGTTRVVFSGGPGEGMDVDGIDLSEIFMSMGLGGCGGMRGMGGMGNGFGFGGMPGMNGMNGMGGMGGMGTSHSSRRSQGRGIIKAGEMVIVHSLNKAKEHNGKRGHVSGFDAQRSRYEVRLEDEPQVIHVRPENLTQQCSVKVHGLTSRPELNGKTGQIVGFDAQKGRYSVLVQGGHGLGSAPTSVLEVSLQGRNCILKTGTCVRLSGLNKAELNGSRAEVMEVDVPAGRYLVHLQNGKQIKVKFENVLF</sequence>
<dbReference type="Gene3D" id="3.10.20.90">
    <property type="entry name" value="Phosphatidylinositol 3-kinase Catalytic Subunit, Chain A, domain 1"/>
    <property type="match status" value="1"/>
</dbReference>
<dbReference type="EMBL" id="CAMXCT030002669">
    <property type="protein sequence ID" value="CAL4787036.1"/>
    <property type="molecule type" value="Genomic_DNA"/>
</dbReference>
<dbReference type="InterPro" id="IPR000626">
    <property type="entry name" value="Ubiquitin-like_dom"/>
</dbReference>
<dbReference type="GO" id="GO:0005737">
    <property type="term" value="C:cytoplasm"/>
    <property type="evidence" value="ECO:0007669"/>
    <property type="project" value="TreeGrafter"/>
</dbReference>
<feature type="domain" description="J" evidence="2">
    <location>
        <begin position="338"/>
        <end position="404"/>
    </location>
</feature>
<dbReference type="GO" id="GO:0044183">
    <property type="term" value="F:protein folding chaperone"/>
    <property type="evidence" value="ECO:0007669"/>
    <property type="project" value="TreeGrafter"/>
</dbReference>
<dbReference type="SUPFAM" id="SSF54236">
    <property type="entry name" value="Ubiquitin-like"/>
    <property type="match status" value="1"/>
</dbReference>
<dbReference type="InterPro" id="IPR025197">
    <property type="entry name" value="DUF4116"/>
</dbReference>
<dbReference type="PROSITE" id="PS50053">
    <property type="entry name" value="UBIQUITIN_2"/>
    <property type="match status" value="1"/>
</dbReference>
<dbReference type="Proteomes" id="UP001152797">
    <property type="component" value="Unassembled WGS sequence"/>
</dbReference>
<dbReference type="AlphaFoldDB" id="A0A9P1G3L2"/>
<gene>
    <name evidence="3" type="ORF">C1SCF055_LOCUS25900</name>
</gene>
<dbReference type="InterPro" id="IPR018253">
    <property type="entry name" value="DnaJ_domain_CS"/>
</dbReference>
<protein>
    <submittedName>
        <fullName evidence="4">DnaJ homolog subfamily B member 3</fullName>
    </submittedName>
</protein>
<dbReference type="SMART" id="SM00271">
    <property type="entry name" value="DnaJ"/>
    <property type="match status" value="1"/>
</dbReference>
<dbReference type="InterPro" id="IPR029071">
    <property type="entry name" value="Ubiquitin-like_domsf"/>
</dbReference>
<proteinExistence type="predicted"/>
<feature type="domain" description="Ubiquitin-like" evidence="1">
    <location>
        <begin position="3"/>
        <end position="54"/>
    </location>
</feature>
<keyword evidence="5" id="KW-1185">Reference proteome</keyword>
<name>A0A9P1G3L2_9DINO</name>
<dbReference type="OrthoDB" id="417450at2759"/>
<dbReference type="PRINTS" id="PR00625">
    <property type="entry name" value="JDOMAIN"/>
</dbReference>
<dbReference type="EMBL" id="CAMXCT020002669">
    <property type="protein sequence ID" value="CAL1153099.1"/>
    <property type="molecule type" value="Genomic_DNA"/>
</dbReference>
<dbReference type="GO" id="GO:0051082">
    <property type="term" value="F:unfolded protein binding"/>
    <property type="evidence" value="ECO:0007669"/>
    <property type="project" value="TreeGrafter"/>
</dbReference>
<evidence type="ECO:0000313" key="3">
    <source>
        <dbReference type="EMBL" id="CAI3999724.1"/>
    </source>
</evidence>
<evidence type="ECO:0000313" key="5">
    <source>
        <dbReference type="Proteomes" id="UP001152797"/>
    </source>
</evidence>
<dbReference type="Pfam" id="PF00226">
    <property type="entry name" value="DnaJ"/>
    <property type="match status" value="1"/>
</dbReference>
<dbReference type="InterPro" id="IPR001623">
    <property type="entry name" value="DnaJ_domain"/>
</dbReference>
<reference evidence="4 5" key="2">
    <citation type="submission" date="2024-05" db="EMBL/GenBank/DDBJ databases">
        <authorList>
            <person name="Chen Y."/>
            <person name="Shah S."/>
            <person name="Dougan E. K."/>
            <person name="Thang M."/>
            <person name="Chan C."/>
        </authorList>
    </citation>
    <scope>NUCLEOTIDE SEQUENCE [LARGE SCALE GENOMIC DNA]</scope>
</reference>
<dbReference type="PROSITE" id="PS50076">
    <property type="entry name" value="DNAJ_2"/>
    <property type="match status" value="1"/>
</dbReference>
<dbReference type="CDD" id="cd17039">
    <property type="entry name" value="Ubl_ubiquitin_like"/>
    <property type="match status" value="1"/>
</dbReference>
<organism evidence="3">
    <name type="scientific">Cladocopium goreaui</name>
    <dbReference type="NCBI Taxonomy" id="2562237"/>
    <lineage>
        <taxon>Eukaryota</taxon>
        <taxon>Sar</taxon>
        <taxon>Alveolata</taxon>
        <taxon>Dinophyceae</taxon>
        <taxon>Suessiales</taxon>
        <taxon>Symbiodiniaceae</taxon>
        <taxon>Cladocopium</taxon>
    </lineage>
</organism>
<dbReference type="Gene3D" id="1.10.287.110">
    <property type="entry name" value="DnaJ domain"/>
    <property type="match status" value="1"/>
</dbReference>
<dbReference type="GO" id="GO:0005634">
    <property type="term" value="C:nucleus"/>
    <property type="evidence" value="ECO:0007669"/>
    <property type="project" value="TreeGrafter"/>
</dbReference>
<dbReference type="GO" id="GO:0051087">
    <property type="term" value="F:protein-folding chaperone binding"/>
    <property type="evidence" value="ECO:0007669"/>
    <property type="project" value="TreeGrafter"/>
</dbReference>